<feature type="transmembrane region" description="Helical" evidence="1">
    <location>
        <begin position="206"/>
        <end position="226"/>
    </location>
</feature>
<feature type="transmembrane region" description="Helical" evidence="1">
    <location>
        <begin position="147"/>
        <end position="164"/>
    </location>
</feature>
<protein>
    <submittedName>
        <fullName evidence="3">Membrane protease YdiL (CAAX protease family)</fullName>
    </submittedName>
</protein>
<keyword evidence="4" id="KW-1185">Reference proteome</keyword>
<organism evidence="3 4">
    <name type="scientific">Crossiella cryophila</name>
    <dbReference type="NCBI Taxonomy" id="43355"/>
    <lineage>
        <taxon>Bacteria</taxon>
        <taxon>Bacillati</taxon>
        <taxon>Actinomycetota</taxon>
        <taxon>Actinomycetes</taxon>
        <taxon>Pseudonocardiales</taxon>
        <taxon>Pseudonocardiaceae</taxon>
        <taxon>Crossiella</taxon>
    </lineage>
</organism>
<feature type="domain" description="CAAX prenyl protease 2/Lysostaphin resistance protein A-like" evidence="2">
    <location>
        <begin position="178"/>
        <end position="272"/>
    </location>
</feature>
<keyword evidence="3" id="KW-0378">Hydrolase</keyword>
<keyword evidence="3" id="KW-0645">Protease</keyword>
<evidence type="ECO:0000259" key="2">
    <source>
        <dbReference type="Pfam" id="PF02517"/>
    </source>
</evidence>
<name>A0A7W7FXF0_9PSEU</name>
<comment type="caution">
    <text evidence="3">The sequence shown here is derived from an EMBL/GenBank/DDBJ whole genome shotgun (WGS) entry which is preliminary data.</text>
</comment>
<dbReference type="Proteomes" id="UP000533598">
    <property type="component" value="Unassembled WGS sequence"/>
</dbReference>
<feature type="transmembrane region" description="Helical" evidence="1">
    <location>
        <begin position="47"/>
        <end position="66"/>
    </location>
</feature>
<feature type="transmembrane region" description="Helical" evidence="1">
    <location>
        <begin position="12"/>
        <end position="35"/>
    </location>
</feature>
<dbReference type="EMBL" id="JACHMH010000001">
    <property type="protein sequence ID" value="MBB4680588.1"/>
    <property type="molecule type" value="Genomic_DNA"/>
</dbReference>
<dbReference type="GO" id="GO:0006508">
    <property type="term" value="P:proteolysis"/>
    <property type="evidence" value="ECO:0007669"/>
    <property type="project" value="UniProtKB-KW"/>
</dbReference>
<keyword evidence="1" id="KW-1133">Transmembrane helix</keyword>
<reference evidence="3 4" key="1">
    <citation type="submission" date="2020-08" db="EMBL/GenBank/DDBJ databases">
        <title>Sequencing the genomes of 1000 actinobacteria strains.</title>
        <authorList>
            <person name="Klenk H.-P."/>
        </authorList>
    </citation>
    <scope>NUCLEOTIDE SEQUENCE [LARGE SCALE GENOMIC DNA]</scope>
    <source>
        <strain evidence="3 4">DSM 44230</strain>
    </source>
</reference>
<accession>A0A7W7FXF0</accession>
<keyword evidence="1" id="KW-0472">Membrane</keyword>
<dbReference type="RefSeq" id="WP_185006508.1">
    <property type="nucleotide sequence ID" value="NZ_BAAAUI010000005.1"/>
</dbReference>
<feature type="transmembrane region" description="Helical" evidence="1">
    <location>
        <begin position="87"/>
        <end position="103"/>
    </location>
</feature>
<dbReference type="InterPro" id="IPR003675">
    <property type="entry name" value="Rce1/LyrA-like_dom"/>
</dbReference>
<evidence type="ECO:0000313" key="4">
    <source>
        <dbReference type="Proteomes" id="UP000533598"/>
    </source>
</evidence>
<evidence type="ECO:0000313" key="3">
    <source>
        <dbReference type="EMBL" id="MBB4680588.1"/>
    </source>
</evidence>
<sequence>MGQRRSWARLGGFILVGCLTTIFGCLLLLLLTGHFSVHYTADHDGTLPLWILTVPALLAIVATRFTPPTVKWENPFRLDPPRTRLEAAWLTALATAFAIVMVLPGAPLWFLIAKPVLLIAIPLTLFWYLRRNGGKRERWCPMTPTRWIAPLVPAAVFLGLTYLLGAYPESRLIPDVQTILVVFLFNAVIEELFFRRWLQTRLEAVLGLWPGIVLAAVLWAVWHIGIQSHHGVGLGVLTVLAGHGVRGMFLGYLWARYRNFPVLLLVHGVINAPFLLTGLL</sequence>
<gene>
    <name evidence="3" type="ORF">HNR67_006706</name>
</gene>
<feature type="transmembrane region" description="Helical" evidence="1">
    <location>
        <begin position="262"/>
        <end position="279"/>
    </location>
</feature>
<proteinExistence type="predicted"/>
<dbReference type="AlphaFoldDB" id="A0A7W7FXF0"/>
<dbReference type="PROSITE" id="PS51257">
    <property type="entry name" value="PROKAR_LIPOPROTEIN"/>
    <property type="match status" value="1"/>
</dbReference>
<keyword evidence="1" id="KW-0812">Transmembrane</keyword>
<feature type="transmembrane region" description="Helical" evidence="1">
    <location>
        <begin position="109"/>
        <end position="127"/>
    </location>
</feature>
<evidence type="ECO:0000256" key="1">
    <source>
        <dbReference type="SAM" id="Phobius"/>
    </source>
</evidence>
<dbReference type="GO" id="GO:0080120">
    <property type="term" value="P:CAAX-box protein maturation"/>
    <property type="evidence" value="ECO:0007669"/>
    <property type="project" value="UniProtKB-ARBA"/>
</dbReference>
<feature type="transmembrane region" description="Helical" evidence="1">
    <location>
        <begin position="176"/>
        <end position="194"/>
    </location>
</feature>
<dbReference type="Pfam" id="PF02517">
    <property type="entry name" value="Rce1-like"/>
    <property type="match status" value="1"/>
</dbReference>
<feature type="transmembrane region" description="Helical" evidence="1">
    <location>
        <begin position="232"/>
        <end position="255"/>
    </location>
</feature>
<dbReference type="GO" id="GO:0004175">
    <property type="term" value="F:endopeptidase activity"/>
    <property type="evidence" value="ECO:0007669"/>
    <property type="project" value="UniProtKB-ARBA"/>
</dbReference>